<organism evidence="2 3">
    <name type="scientific">Prorocentrum cordatum</name>
    <dbReference type="NCBI Taxonomy" id="2364126"/>
    <lineage>
        <taxon>Eukaryota</taxon>
        <taxon>Sar</taxon>
        <taxon>Alveolata</taxon>
        <taxon>Dinophyceae</taxon>
        <taxon>Prorocentrales</taxon>
        <taxon>Prorocentraceae</taxon>
        <taxon>Prorocentrum</taxon>
    </lineage>
</organism>
<proteinExistence type="predicted"/>
<name>A0ABN9Y1S2_9DINO</name>
<sequence>AGPLRQHGRRAHAAEMKRTLSAHAGDVARELRRGFLRAVRIYPPQTHPAEFVCVVEAYEMLRNPERRAALDGRLAEVRGEDRRKHQRGCGGITPAAAAAFLGARSGPACAV</sequence>
<dbReference type="SUPFAM" id="SSF46565">
    <property type="entry name" value="Chaperone J-domain"/>
    <property type="match status" value="1"/>
</dbReference>
<feature type="compositionally biased region" description="Basic residues" evidence="1">
    <location>
        <begin position="1"/>
        <end position="11"/>
    </location>
</feature>
<evidence type="ECO:0000256" key="1">
    <source>
        <dbReference type="SAM" id="MobiDB-lite"/>
    </source>
</evidence>
<dbReference type="EMBL" id="CAUYUJ010021608">
    <property type="protein sequence ID" value="CAK0905771.1"/>
    <property type="molecule type" value="Genomic_DNA"/>
</dbReference>
<feature type="non-terminal residue" evidence="2">
    <location>
        <position position="1"/>
    </location>
</feature>
<reference evidence="2" key="1">
    <citation type="submission" date="2023-10" db="EMBL/GenBank/DDBJ databases">
        <authorList>
            <person name="Chen Y."/>
            <person name="Shah S."/>
            <person name="Dougan E. K."/>
            <person name="Thang M."/>
            <person name="Chan C."/>
        </authorList>
    </citation>
    <scope>NUCLEOTIDE SEQUENCE [LARGE SCALE GENOMIC DNA]</scope>
</reference>
<dbReference type="Proteomes" id="UP001189429">
    <property type="component" value="Unassembled WGS sequence"/>
</dbReference>
<feature type="region of interest" description="Disordered" evidence="1">
    <location>
        <begin position="1"/>
        <end position="23"/>
    </location>
</feature>
<feature type="non-terminal residue" evidence="2">
    <location>
        <position position="111"/>
    </location>
</feature>
<evidence type="ECO:0000313" key="3">
    <source>
        <dbReference type="Proteomes" id="UP001189429"/>
    </source>
</evidence>
<comment type="caution">
    <text evidence="2">The sequence shown here is derived from an EMBL/GenBank/DDBJ whole genome shotgun (WGS) entry which is preliminary data.</text>
</comment>
<dbReference type="InterPro" id="IPR036869">
    <property type="entry name" value="J_dom_sf"/>
</dbReference>
<evidence type="ECO:0000313" key="2">
    <source>
        <dbReference type="EMBL" id="CAK0905771.1"/>
    </source>
</evidence>
<gene>
    <name evidence="2" type="ORF">PCOR1329_LOCUS81343</name>
</gene>
<accession>A0ABN9Y1S2</accession>
<protein>
    <submittedName>
        <fullName evidence="2">Uncharacterized protein</fullName>
    </submittedName>
</protein>
<keyword evidence="3" id="KW-1185">Reference proteome</keyword>